<sequence>MLPQNYLNYLLILQNLLLLVNATDRRVKVINNAGVRSNNAEILPQTPGERHNLRELYHERFTMTSSNVSEQLHGLKPFISSPKNDNTSDVNKDSITTNTESERKISSLSSQADKPYKPLSNVPVHNPKLHSLIKNDAIIVKKLNNDGNVHPKSANLVVQNNSEQSEAPKFRVSYKTKNAMQSESEEGSDEEGYKTYLVDAESTSGSSESTKKVRRKLPVKKKQQAPNVIILNINGDRESNYVQTKTEKIYYESVPLIQINLFYPKRKEETEHSGNKPEINTHSSRFLNSLDYFNPVSSGTPANLPKNNNMNVDQMEISRPAVDSVANGRQQEVVYETIYRKTIRDLSKHSRNNPVLNSSLNSIKDDDSVESTHDIKETTSAYTSIKPNKSESKCKPTEYWSECGIESTCIGSHNSYKCGKPQCVCKEGLWRDHVSGRCVELFKCPKKQWSTAGGVWIPNPGSLKLAP</sequence>
<name>A0A0N5A8K4_9BILA</name>
<feature type="signal peptide" evidence="2">
    <location>
        <begin position="1"/>
        <end position="22"/>
    </location>
</feature>
<evidence type="ECO:0000256" key="1">
    <source>
        <dbReference type="SAM" id="MobiDB-lite"/>
    </source>
</evidence>
<keyword evidence="2" id="KW-0732">Signal</keyword>
<feature type="compositionally biased region" description="Polar residues" evidence="1">
    <location>
        <begin position="352"/>
        <end position="362"/>
    </location>
</feature>
<dbReference type="AlphaFoldDB" id="A0A0N5A8K4"/>
<protein>
    <submittedName>
        <fullName evidence="4">TIL domain-containing protein</fullName>
    </submittedName>
</protein>
<evidence type="ECO:0000313" key="3">
    <source>
        <dbReference type="Proteomes" id="UP000046393"/>
    </source>
</evidence>
<organism evidence="3 4">
    <name type="scientific">Syphacia muris</name>
    <dbReference type="NCBI Taxonomy" id="451379"/>
    <lineage>
        <taxon>Eukaryota</taxon>
        <taxon>Metazoa</taxon>
        <taxon>Ecdysozoa</taxon>
        <taxon>Nematoda</taxon>
        <taxon>Chromadorea</taxon>
        <taxon>Rhabditida</taxon>
        <taxon>Spirurina</taxon>
        <taxon>Oxyuridomorpha</taxon>
        <taxon>Oxyuroidea</taxon>
        <taxon>Oxyuridae</taxon>
        <taxon>Syphacia</taxon>
    </lineage>
</organism>
<reference evidence="4" key="1">
    <citation type="submission" date="2017-02" db="UniProtKB">
        <authorList>
            <consortium name="WormBaseParasite"/>
        </authorList>
    </citation>
    <scope>IDENTIFICATION</scope>
</reference>
<evidence type="ECO:0000313" key="4">
    <source>
        <dbReference type="WBParaSite" id="SMUV_0000040501-mRNA-1"/>
    </source>
</evidence>
<feature type="compositionally biased region" description="Basic and acidic residues" evidence="1">
    <location>
        <begin position="363"/>
        <end position="375"/>
    </location>
</feature>
<dbReference type="Proteomes" id="UP000046393">
    <property type="component" value="Unplaced"/>
</dbReference>
<dbReference type="WBParaSite" id="SMUV_0000040501-mRNA-1">
    <property type="protein sequence ID" value="SMUV_0000040501-mRNA-1"/>
    <property type="gene ID" value="SMUV_0000040501"/>
</dbReference>
<feature type="compositionally biased region" description="Polar residues" evidence="1">
    <location>
        <begin position="81"/>
        <end position="99"/>
    </location>
</feature>
<feature type="region of interest" description="Disordered" evidence="1">
    <location>
        <begin position="76"/>
        <end position="123"/>
    </location>
</feature>
<accession>A0A0N5A8K4</accession>
<feature type="chain" id="PRO_5005892834" evidence="2">
    <location>
        <begin position="23"/>
        <end position="467"/>
    </location>
</feature>
<evidence type="ECO:0000256" key="2">
    <source>
        <dbReference type="SAM" id="SignalP"/>
    </source>
</evidence>
<dbReference type="Gene3D" id="2.10.25.10">
    <property type="entry name" value="Laminin"/>
    <property type="match status" value="1"/>
</dbReference>
<proteinExistence type="predicted"/>
<keyword evidence="3" id="KW-1185">Reference proteome</keyword>
<feature type="region of interest" description="Disordered" evidence="1">
    <location>
        <begin position="200"/>
        <end position="219"/>
    </location>
</feature>
<feature type="region of interest" description="Disordered" evidence="1">
    <location>
        <begin position="350"/>
        <end position="375"/>
    </location>
</feature>